<dbReference type="InterPro" id="IPR015883">
    <property type="entry name" value="Glyco_hydro_20_cat"/>
</dbReference>
<dbReference type="Proteomes" id="UP000199220">
    <property type="component" value="Unassembled WGS sequence"/>
</dbReference>
<dbReference type="Pfam" id="PF02838">
    <property type="entry name" value="Glyco_hydro_20b"/>
    <property type="match status" value="1"/>
</dbReference>
<comment type="similarity">
    <text evidence="2">Belongs to the glycosyl hydrolase 20 family.</text>
</comment>
<dbReference type="AlphaFoldDB" id="A0A1H5DB14"/>
<accession>A0A1H5DB14</accession>
<dbReference type="PRINTS" id="PR00738">
    <property type="entry name" value="GLHYDRLASE20"/>
</dbReference>
<evidence type="ECO:0000256" key="1">
    <source>
        <dbReference type="ARBA" id="ARBA00001231"/>
    </source>
</evidence>
<comment type="catalytic activity">
    <reaction evidence="1">
        <text>Hydrolysis of terminal non-reducing N-acetyl-D-hexosamine residues in N-acetyl-beta-D-hexosaminides.</text>
        <dbReference type="EC" id="3.2.1.52"/>
    </reaction>
</comment>
<dbReference type="EMBL" id="FNTX01000001">
    <property type="protein sequence ID" value="SED75978.1"/>
    <property type="molecule type" value="Genomic_DNA"/>
</dbReference>
<organism evidence="9 10">
    <name type="scientific">Ruania alba</name>
    <dbReference type="NCBI Taxonomy" id="648782"/>
    <lineage>
        <taxon>Bacteria</taxon>
        <taxon>Bacillati</taxon>
        <taxon>Actinomycetota</taxon>
        <taxon>Actinomycetes</taxon>
        <taxon>Micrococcales</taxon>
        <taxon>Ruaniaceae</taxon>
        <taxon>Ruania</taxon>
    </lineage>
</organism>
<proteinExistence type="inferred from homology"/>
<dbReference type="GO" id="GO:0004563">
    <property type="term" value="F:beta-N-acetylhexosaminidase activity"/>
    <property type="evidence" value="ECO:0007669"/>
    <property type="project" value="UniProtKB-EC"/>
</dbReference>
<evidence type="ECO:0000256" key="4">
    <source>
        <dbReference type="ARBA" id="ARBA00022801"/>
    </source>
</evidence>
<evidence type="ECO:0000313" key="9">
    <source>
        <dbReference type="EMBL" id="SED75978.1"/>
    </source>
</evidence>
<sequence>MAWWAPTVSERPDLVPAPRQYRPRPGQLTLEGRIGLSTDCASESSATLLTEALTQAGVQVRNVERSERTAVTLRIDSGISASPEGYHIDITTERALITGASADGLARAVQTIRQLLPADALRRAPVGGAPWLPCCEIDDAPRYGWRGVHLDPARHFMPVPFVLRMIDLAALHRLNVVHLHLTDDQGWRLDVPSRPLLAEHASWRTETVIGRSSDFDGTPHGGYYSRADLDEIVEYARRRHITIVPEVDLPGHVQSVLSAYPELGNTGHPVEVRRTWGISENVLAPTEEALAFAKEALDVVIEAFPGPWVHIGGDEVPRTEWRASAVAATRARELGLRTVDALQSWFLRELHAYLAERGRRVVGWDEILDDGGMPTDTIVMAWRGTQPAIAGLTSGHDVVMATNTVTYLDYAASDEEGEPIAQPHTLTLADILDWEPEPPQAADLPGTVLGVQAQLWSEYLPSARETEYAAFPRLCAIAEAGWSAPESRPDLMDRLPAHLRRLDALSVNYRPLTGPRPWQRGGTGSRRRP</sequence>
<feature type="active site" description="Proton donor" evidence="6">
    <location>
        <position position="315"/>
    </location>
</feature>
<dbReference type="GO" id="GO:0016020">
    <property type="term" value="C:membrane"/>
    <property type="evidence" value="ECO:0007669"/>
    <property type="project" value="TreeGrafter"/>
</dbReference>
<protein>
    <recommendedName>
        <fullName evidence="3">beta-N-acetylhexosaminidase</fullName>
        <ecNumber evidence="3">3.2.1.52</ecNumber>
    </recommendedName>
</protein>
<keyword evidence="5" id="KW-0326">Glycosidase</keyword>
<dbReference type="InterPro" id="IPR025705">
    <property type="entry name" value="Beta_hexosaminidase_sua/sub"/>
</dbReference>
<keyword evidence="4" id="KW-0378">Hydrolase</keyword>
<dbReference type="OrthoDB" id="9763537at2"/>
<dbReference type="Gene3D" id="3.30.379.10">
    <property type="entry name" value="Chitobiase/beta-hexosaminidase domain 2-like"/>
    <property type="match status" value="1"/>
</dbReference>
<evidence type="ECO:0000313" key="10">
    <source>
        <dbReference type="Proteomes" id="UP000199220"/>
    </source>
</evidence>
<dbReference type="Pfam" id="PF00728">
    <property type="entry name" value="Glyco_hydro_20"/>
    <property type="match status" value="1"/>
</dbReference>
<dbReference type="GO" id="GO:0030203">
    <property type="term" value="P:glycosaminoglycan metabolic process"/>
    <property type="evidence" value="ECO:0007669"/>
    <property type="project" value="TreeGrafter"/>
</dbReference>
<dbReference type="EC" id="3.2.1.52" evidence="3"/>
<keyword evidence="10" id="KW-1185">Reference proteome</keyword>
<dbReference type="CDD" id="cd06563">
    <property type="entry name" value="GH20_chitobiase-like"/>
    <property type="match status" value="1"/>
</dbReference>
<dbReference type="InterPro" id="IPR015882">
    <property type="entry name" value="HEX_bac_N"/>
</dbReference>
<dbReference type="SUPFAM" id="SSF51445">
    <property type="entry name" value="(Trans)glycosidases"/>
    <property type="match status" value="1"/>
</dbReference>
<name>A0A1H5DB14_9MICO</name>
<evidence type="ECO:0000256" key="3">
    <source>
        <dbReference type="ARBA" id="ARBA00012663"/>
    </source>
</evidence>
<feature type="domain" description="Beta-hexosaminidase bacterial type N-terminal" evidence="8">
    <location>
        <begin position="12"/>
        <end position="140"/>
    </location>
</feature>
<dbReference type="SUPFAM" id="SSF55545">
    <property type="entry name" value="beta-N-acetylhexosaminidase-like domain"/>
    <property type="match status" value="1"/>
</dbReference>
<feature type="domain" description="Glycoside hydrolase family 20 catalytic" evidence="7">
    <location>
        <begin position="143"/>
        <end position="484"/>
    </location>
</feature>
<evidence type="ECO:0000256" key="5">
    <source>
        <dbReference type="ARBA" id="ARBA00023295"/>
    </source>
</evidence>
<evidence type="ECO:0000259" key="8">
    <source>
        <dbReference type="Pfam" id="PF02838"/>
    </source>
</evidence>
<evidence type="ECO:0000259" key="7">
    <source>
        <dbReference type="Pfam" id="PF00728"/>
    </source>
</evidence>
<dbReference type="Gene3D" id="3.20.20.80">
    <property type="entry name" value="Glycosidases"/>
    <property type="match status" value="1"/>
</dbReference>
<dbReference type="PANTHER" id="PTHR22600:SF57">
    <property type="entry name" value="BETA-N-ACETYLHEXOSAMINIDASE"/>
    <property type="match status" value="1"/>
</dbReference>
<gene>
    <name evidence="9" type="ORF">SAMN04488554_0623</name>
</gene>
<reference evidence="10" key="1">
    <citation type="submission" date="2016-10" db="EMBL/GenBank/DDBJ databases">
        <authorList>
            <person name="Varghese N."/>
            <person name="Submissions S."/>
        </authorList>
    </citation>
    <scope>NUCLEOTIDE SEQUENCE [LARGE SCALE GENOMIC DNA]</scope>
    <source>
        <strain evidence="10">DSM 21368</strain>
    </source>
</reference>
<evidence type="ECO:0000256" key="2">
    <source>
        <dbReference type="ARBA" id="ARBA00006285"/>
    </source>
</evidence>
<dbReference type="PANTHER" id="PTHR22600">
    <property type="entry name" value="BETA-HEXOSAMINIDASE"/>
    <property type="match status" value="1"/>
</dbReference>
<dbReference type="InterPro" id="IPR017853">
    <property type="entry name" value="GH"/>
</dbReference>
<dbReference type="GO" id="GO:0005975">
    <property type="term" value="P:carbohydrate metabolic process"/>
    <property type="evidence" value="ECO:0007669"/>
    <property type="project" value="InterPro"/>
</dbReference>
<evidence type="ECO:0000256" key="6">
    <source>
        <dbReference type="PIRSR" id="PIRSR625705-1"/>
    </source>
</evidence>
<dbReference type="InterPro" id="IPR029018">
    <property type="entry name" value="Hex-like_dom2"/>
</dbReference>
<dbReference type="STRING" id="648782.SAMN04488554_0623"/>